<keyword evidence="6" id="KW-0503">Monooxygenase</keyword>
<feature type="region of interest" description="Disordered" evidence="7">
    <location>
        <begin position="363"/>
        <end position="388"/>
    </location>
</feature>
<feature type="binding site" description="axial binding residue" evidence="5">
    <location>
        <position position="453"/>
    </location>
    <ligand>
        <name>heme</name>
        <dbReference type="ChEBI" id="CHEBI:30413"/>
    </ligand>
    <ligandPart>
        <name>Fe</name>
        <dbReference type="ChEBI" id="CHEBI:18248"/>
    </ligandPart>
</feature>
<name>A0A9P6FX00_9FUNG</name>
<protein>
    <recommendedName>
        <fullName evidence="10">Cytochrome P450</fullName>
    </recommendedName>
</protein>
<dbReference type="SUPFAM" id="SSF48264">
    <property type="entry name" value="Cytochrome P450"/>
    <property type="match status" value="1"/>
</dbReference>
<accession>A0A9P6FX00</accession>
<evidence type="ECO:0000256" key="2">
    <source>
        <dbReference type="ARBA" id="ARBA00010617"/>
    </source>
</evidence>
<evidence type="ECO:0000256" key="6">
    <source>
        <dbReference type="RuleBase" id="RU000461"/>
    </source>
</evidence>
<dbReference type="GO" id="GO:0016705">
    <property type="term" value="F:oxidoreductase activity, acting on paired donors, with incorporation or reduction of molecular oxygen"/>
    <property type="evidence" value="ECO:0007669"/>
    <property type="project" value="InterPro"/>
</dbReference>
<comment type="similarity">
    <text evidence="2 6">Belongs to the cytochrome P450 family.</text>
</comment>
<dbReference type="PRINTS" id="PR00465">
    <property type="entry name" value="EP450IV"/>
</dbReference>
<dbReference type="EMBL" id="JAABOA010000977">
    <property type="protein sequence ID" value="KAF9582646.1"/>
    <property type="molecule type" value="Genomic_DNA"/>
</dbReference>
<feature type="compositionally biased region" description="Basic and acidic residues" evidence="7">
    <location>
        <begin position="363"/>
        <end position="375"/>
    </location>
</feature>
<dbReference type="InterPro" id="IPR036396">
    <property type="entry name" value="Cyt_P450_sf"/>
</dbReference>
<comment type="caution">
    <text evidence="8">The sequence shown here is derived from an EMBL/GenBank/DDBJ whole genome shotgun (WGS) entry which is preliminary data.</text>
</comment>
<evidence type="ECO:0000313" key="9">
    <source>
        <dbReference type="Proteomes" id="UP000780801"/>
    </source>
</evidence>
<keyword evidence="5 6" id="KW-0349">Heme</keyword>
<evidence type="ECO:0000313" key="8">
    <source>
        <dbReference type="EMBL" id="KAF9582646.1"/>
    </source>
</evidence>
<dbReference type="GO" id="GO:0020037">
    <property type="term" value="F:heme binding"/>
    <property type="evidence" value="ECO:0007669"/>
    <property type="project" value="InterPro"/>
</dbReference>
<evidence type="ECO:0000256" key="7">
    <source>
        <dbReference type="SAM" id="MobiDB-lite"/>
    </source>
</evidence>
<dbReference type="Proteomes" id="UP000780801">
    <property type="component" value="Unassembled WGS sequence"/>
</dbReference>
<dbReference type="InterPro" id="IPR002403">
    <property type="entry name" value="Cyt_P450_E_grp-IV"/>
</dbReference>
<sequence>MIGLVSNAAGATDALRTILPIGVGLASVAYLTVKATYNHSNIPMASLRSGDKTHDPEYEDDQDEFLNRCEEECGSTFRIKLLNMDFIVVSGSVNREIFLNDDFSAPDSLDELMELRAFIRGVTKSDLDDDNKKIHEMIRNTITPNLALFTPKIVEQLEASLDHRMKLLGTAVDGDNEKSQKILIESPLLVLQQMVASAMANVFVGAEIAKNPEVIETFINATADFAKLLGNGTPKKASFWGKLSNKTLYSSRNPLNPLQKHLRVLVDAAEPVIIERRRLEAKALENGVEYDQPDDVLQILLGSADKYGLVDIEDMCGHILILILASVHTTTDTSTNLLYYLAAFPQHIEQLYDEQQLILDTQQRERENERQELTNKNEAIPPELDPSHDRDLTAAAIKKMAHMDSFVRESAHYGLDQGENPSEFKPWRFVGKSKTATKVAPDFLPFGMGRHACPGRFLAIQELKTIGMLYVQKYSKVEIQDPSCTKKALLTRLGAPTPTGLYFTKRE</sequence>
<keyword evidence="6" id="KW-0560">Oxidoreductase</keyword>
<dbReference type="PROSITE" id="PS00086">
    <property type="entry name" value="CYTOCHROME_P450"/>
    <property type="match status" value="1"/>
</dbReference>
<evidence type="ECO:0000256" key="3">
    <source>
        <dbReference type="ARBA" id="ARBA00022723"/>
    </source>
</evidence>
<evidence type="ECO:0000256" key="4">
    <source>
        <dbReference type="ARBA" id="ARBA00023004"/>
    </source>
</evidence>
<dbReference type="GO" id="GO:0005506">
    <property type="term" value="F:iron ion binding"/>
    <property type="evidence" value="ECO:0007669"/>
    <property type="project" value="InterPro"/>
</dbReference>
<proteinExistence type="inferred from homology"/>
<keyword evidence="9" id="KW-1185">Reference proteome</keyword>
<dbReference type="GO" id="GO:0004497">
    <property type="term" value="F:monooxygenase activity"/>
    <property type="evidence" value="ECO:0007669"/>
    <property type="project" value="UniProtKB-KW"/>
</dbReference>
<gene>
    <name evidence="8" type="ORF">BGW38_010938</name>
</gene>
<dbReference type="Gene3D" id="1.10.630.10">
    <property type="entry name" value="Cytochrome P450"/>
    <property type="match status" value="2"/>
</dbReference>
<keyword evidence="4 5" id="KW-0408">Iron</keyword>
<evidence type="ECO:0008006" key="10">
    <source>
        <dbReference type="Google" id="ProtNLM"/>
    </source>
</evidence>
<organism evidence="8 9">
    <name type="scientific">Lunasporangiospora selenospora</name>
    <dbReference type="NCBI Taxonomy" id="979761"/>
    <lineage>
        <taxon>Eukaryota</taxon>
        <taxon>Fungi</taxon>
        <taxon>Fungi incertae sedis</taxon>
        <taxon>Mucoromycota</taxon>
        <taxon>Mortierellomycotina</taxon>
        <taxon>Mortierellomycetes</taxon>
        <taxon>Mortierellales</taxon>
        <taxon>Mortierellaceae</taxon>
        <taxon>Lunasporangiospora</taxon>
    </lineage>
</organism>
<dbReference type="PANTHER" id="PTHR46206:SF7">
    <property type="entry name" value="P450, PUTATIVE (EUROFUNG)-RELATED"/>
    <property type="match status" value="1"/>
</dbReference>
<evidence type="ECO:0000256" key="1">
    <source>
        <dbReference type="ARBA" id="ARBA00001971"/>
    </source>
</evidence>
<keyword evidence="3 5" id="KW-0479">Metal-binding</keyword>
<dbReference type="PANTHER" id="PTHR46206">
    <property type="entry name" value="CYTOCHROME P450"/>
    <property type="match status" value="1"/>
</dbReference>
<dbReference type="OrthoDB" id="1844152at2759"/>
<dbReference type="InterPro" id="IPR001128">
    <property type="entry name" value="Cyt_P450"/>
</dbReference>
<reference evidence="8" key="1">
    <citation type="journal article" date="2020" name="Fungal Divers.">
        <title>Resolving the Mortierellaceae phylogeny through synthesis of multi-gene phylogenetics and phylogenomics.</title>
        <authorList>
            <person name="Vandepol N."/>
            <person name="Liber J."/>
            <person name="Desiro A."/>
            <person name="Na H."/>
            <person name="Kennedy M."/>
            <person name="Barry K."/>
            <person name="Grigoriev I.V."/>
            <person name="Miller A.N."/>
            <person name="O'Donnell K."/>
            <person name="Stajich J.E."/>
            <person name="Bonito G."/>
        </authorList>
    </citation>
    <scope>NUCLEOTIDE SEQUENCE</scope>
    <source>
        <strain evidence="8">KOD1015</strain>
    </source>
</reference>
<dbReference type="AlphaFoldDB" id="A0A9P6FX00"/>
<evidence type="ECO:0000256" key="5">
    <source>
        <dbReference type="PIRSR" id="PIRSR602403-1"/>
    </source>
</evidence>
<dbReference type="InterPro" id="IPR017972">
    <property type="entry name" value="Cyt_P450_CS"/>
</dbReference>
<comment type="cofactor">
    <cofactor evidence="1 5">
        <name>heme</name>
        <dbReference type="ChEBI" id="CHEBI:30413"/>
    </cofactor>
</comment>
<dbReference type="Pfam" id="PF00067">
    <property type="entry name" value="p450"/>
    <property type="match status" value="2"/>
</dbReference>